<dbReference type="InterPro" id="IPR036971">
    <property type="entry name" value="PDEase_catalytic_dom_sf"/>
</dbReference>
<comment type="catalytic activity">
    <reaction evidence="6">
        <text>3',5'-cyclic AMP + H2O = AMP + H(+)</text>
        <dbReference type="Rhea" id="RHEA:25277"/>
        <dbReference type="ChEBI" id="CHEBI:15377"/>
        <dbReference type="ChEBI" id="CHEBI:15378"/>
        <dbReference type="ChEBI" id="CHEBI:58165"/>
        <dbReference type="ChEBI" id="CHEBI:456215"/>
    </reaction>
    <physiologicalReaction direction="left-to-right" evidence="6">
        <dbReference type="Rhea" id="RHEA:25278"/>
    </physiologicalReaction>
</comment>
<comment type="similarity">
    <text evidence="1">Belongs to the cyclic nucleotide phosphodiesterase family. PDE1 subfamily.</text>
</comment>
<name>A0A9Q1D5Y7_CONCO</name>
<dbReference type="GO" id="GO:0046872">
    <property type="term" value="F:metal ion binding"/>
    <property type="evidence" value="ECO:0007669"/>
    <property type="project" value="UniProtKB-KW"/>
</dbReference>
<comment type="catalytic activity">
    <reaction evidence="7">
        <text>3',5'-cyclic GMP + H2O = GMP + H(+)</text>
        <dbReference type="Rhea" id="RHEA:16957"/>
        <dbReference type="ChEBI" id="CHEBI:15377"/>
        <dbReference type="ChEBI" id="CHEBI:15378"/>
        <dbReference type="ChEBI" id="CHEBI:57746"/>
        <dbReference type="ChEBI" id="CHEBI:58115"/>
    </reaction>
    <physiologicalReaction direction="left-to-right" evidence="7">
        <dbReference type="Rhea" id="RHEA:16958"/>
    </physiologicalReaction>
</comment>
<evidence type="ECO:0000256" key="13">
    <source>
        <dbReference type="SAM" id="MobiDB-lite"/>
    </source>
</evidence>
<keyword evidence="3 11" id="KW-0479">Metal-binding</keyword>
<evidence type="ECO:0000256" key="11">
    <source>
        <dbReference type="PIRSR" id="PIRSR623088-3"/>
    </source>
</evidence>
<comment type="catalytic activity">
    <reaction evidence="8">
        <text>a nucleoside 3',5'-cyclic phosphate + H2O = a nucleoside 5'-phosphate + H(+)</text>
        <dbReference type="Rhea" id="RHEA:14653"/>
        <dbReference type="ChEBI" id="CHEBI:15377"/>
        <dbReference type="ChEBI" id="CHEBI:15378"/>
        <dbReference type="ChEBI" id="CHEBI:57867"/>
        <dbReference type="ChEBI" id="CHEBI:58464"/>
        <dbReference type="EC" id="3.1.4.17"/>
    </reaction>
    <physiologicalReaction direction="left-to-right" evidence="8">
        <dbReference type="Rhea" id="RHEA:14654"/>
    </physiologicalReaction>
</comment>
<evidence type="ECO:0000259" key="14">
    <source>
        <dbReference type="PROSITE" id="PS51845"/>
    </source>
</evidence>
<evidence type="ECO:0000256" key="7">
    <source>
        <dbReference type="ARBA" id="ARBA00033684"/>
    </source>
</evidence>
<dbReference type="InterPro" id="IPR002073">
    <property type="entry name" value="PDEase_catalytic_dom"/>
</dbReference>
<feature type="region of interest" description="Disordered" evidence="13">
    <location>
        <begin position="584"/>
        <end position="619"/>
    </location>
</feature>
<dbReference type="PANTHER" id="PTHR11347">
    <property type="entry name" value="CYCLIC NUCLEOTIDE PHOSPHODIESTERASE"/>
    <property type="match status" value="1"/>
</dbReference>
<dbReference type="PRINTS" id="PR00387">
    <property type="entry name" value="PDIESTERASE1"/>
</dbReference>
<evidence type="ECO:0000256" key="12">
    <source>
        <dbReference type="RuleBase" id="RU363067"/>
    </source>
</evidence>
<dbReference type="OrthoDB" id="189220at2759"/>
<dbReference type="InterPro" id="IPR023174">
    <property type="entry name" value="PDEase_CS"/>
</dbReference>
<dbReference type="EC" id="3.1.4.-" evidence="12"/>
<evidence type="ECO:0000256" key="2">
    <source>
        <dbReference type="ARBA" id="ARBA00022535"/>
    </source>
</evidence>
<dbReference type="SMART" id="SM00471">
    <property type="entry name" value="HDc"/>
    <property type="match status" value="1"/>
</dbReference>
<feature type="binding site" evidence="10">
    <location>
        <position position="342"/>
    </location>
    <ligand>
        <name>AMP</name>
        <dbReference type="ChEBI" id="CHEBI:456215"/>
    </ligand>
</feature>
<dbReference type="PROSITE" id="PS00126">
    <property type="entry name" value="PDEASE_I_1"/>
    <property type="match status" value="1"/>
</dbReference>
<evidence type="ECO:0000313" key="16">
    <source>
        <dbReference type="Proteomes" id="UP001152803"/>
    </source>
</evidence>
<feature type="binding site" evidence="11">
    <location>
        <position position="342"/>
    </location>
    <ligand>
        <name>Zn(2+)</name>
        <dbReference type="ChEBI" id="CHEBI:29105"/>
        <label>1</label>
    </ligand>
</feature>
<keyword evidence="16" id="KW-1185">Reference proteome</keyword>
<dbReference type="InterPro" id="IPR003607">
    <property type="entry name" value="HD/PDEase_dom"/>
</dbReference>
<reference evidence="15" key="1">
    <citation type="journal article" date="2023" name="Science">
        <title>Genome structures resolve the early diversification of teleost fishes.</title>
        <authorList>
            <person name="Parey E."/>
            <person name="Louis A."/>
            <person name="Montfort J."/>
            <person name="Bouchez O."/>
            <person name="Roques C."/>
            <person name="Iampietro C."/>
            <person name="Lluch J."/>
            <person name="Castinel A."/>
            <person name="Donnadieu C."/>
            <person name="Desvignes T."/>
            <person name="Floi Bucao C."/>
            <person name="Jouanno E."/>
            <person name="Wen M."/>
            <person name="Mejri S."/>
            <person name="Dirks R."/>
            <person name="Jansen H."/>
            <person name="Henkel C."/>
            <person name="Chen W.J."/>
            <person name="Zahm M."/>
            <person name="Cabau C."/>
            <person name="Klopp C."/>
            <person name="Thompson A.W."/>
            <person name="Robinson-Rechavi M."/>
            <person name="Braasch I."/>
            <person name="Lecointre G."/>
            <person name="Bobe J."/>
            <person name="Postlethwait J.H."/>
            <person name="Berthelot C."/>
            <person name="Roest Crollius H."/>
            <person name="Guiguen Y."/>
        </authorList>
    </citation>
    <scope>NUCLEOTIDE SEQUENCE</scope>
    <source>
        <strain evidence="15">Concon-B</strain>
    </source>
</reference>
<sequence>MHQGGGDGGELPLGPNAALFQAVERTGAAAAPPEPSVPQHGLPNAPADALAPGARRSEGGNPLQSAEPKPGHRPRDAEDHDHTLSAEEVCDSPGSLGWMAELVRIRKKHLQTPICRLRCMLKQLEERDVDFEELKKNLDYTASLLEALYIDETRQSLDPEDDLQQMRSDTVPSEVRDWLASTFTQKARPPGRQSYEKPKFRSIVHAVQAGIFVERMFKRAYTAAKPDQPPAVIHCLRDVDRWNFDVFALNSASSDHALQTLFLELITRYELNSRFKIPITFLMSFLATLEKGYSKHRNPYHSLTHAADVTQTLHCLLLRTGLVHWLTELEVLAALFAAAIHDYEHTGTTNSFHIHTRSEFALMYNDRSVQESHHVSATYRLLQEEQMNIFTNLSRQEWAELRSLVIEMVLATDMSSHLLQVKAMRACLQQQEGVDKPKAMSLLLHTADISHPTKPWTLHSRWTQALMEEFFRQGDREAELGLPFSPLCDRNNTLVAQSQIGFIDFIVDPTFSLLTDMAERIVIPLVQENPNPPDPGNRNSLLWKESSRGLQWSLAHMTAELVSFRSAWTRHTEDNKFKWKERAVNGSVDQSSTAELSSSPDAASEELPQKFPEGSAQQQ</sequence>
<evidence type="ECO:0000256" key="8">
    <source>
        <dbReference type="ARBA" id="ARBA00033709"/>
    </source>
</evidence>
<comment type="cofactor">
    <cofactor evidence="12">
        <name>a divalent metal cation</name>
        <dbReference type="ChEBI" id="CHEBI:60240"/>
    </cofactor>
    <text evidence="12">Binds 2 divalent metal cations per subunit. Site 1 may preferentially bind zinc ions, while site 2 has a preference for magnesium and/or manganese ions.</text>
</comment>
<feature type="binding site" evidence="11">
    <location>
        <position position="341"/>
    </location>
    <ligand>
        <name>Zn(2+)</name>
        <dbReference type="ChEBI" id="CHEBI:29105"/>
        <label>1</label>
    </ligand>
</feature>
<dbReference type="GO" id="GO:0004114">
    <property type="term" value="F:3',5'-cyclic-nucleotide phosphodiesterase activity"/>
    <property type="evidence" value="ECO:0007669"/>
    <property type="project" value="UniProtKB-EC"/>
</dbReference>
<feature type="active site" description="Proton donor" evidence="9">
    <location>
        <position position="301"/>
    </location>
</feature>
<evidence type="ECO:0000313" key="15">
    <source>
        <dbReference type="EMBL" id="KAJ8259355.1"/>
    </source>
</evidence>
<feature type="binding site" evidence="11">
    <location>
        <position position="305"/>
    </location>
    <ligand>
        <name>Zn(2+)</name>
        <dbReference type="ChEBI" id="CHEBI:29105"/>
        <label>1</label>
    </ligand>
</feature>
<keyword evidence="5" id="KW-0114">cAMP</keyword>
<gene>
    <name evidence="15" type="ORF">COCON_G00183670</name>
</gene>
<evidence type="ECO:0000256" key="1">
    <source>
        <dbReference type="ARBA" id="ARBA00010664"/>
    </source>
</evidence>
<dbReference type="PROSITE" id="PS51845">
    <property type="entry name" value="PDEASE_I_2"/>
    <property type="match status" value="1"/>
</dbReference>
<feature type="compositionally biased region" description="Polar residues" evidence="13">
    <location>
        <begin position="587"/>
        <end position="601"/>
    </location>
</feature>
<dbReference type="AlphaFoldDB" id="A0A9Q1D5Y7"/>
<protein>
    <recommendedName>
        <fullName evidence="12">Phosphodiesterase</fullName>
        <ecNumber evidence="12">3.1.4.-</ecNumber>
    </recommendedName>
</protein>
<dbReference type="InterPro" id="IPR013706">
    <property type="entry name" value="PDE1_N"/>
</dbReference>
<feature type="binding site" evidence="11">
    <location>
        <position position="448"/>
    </location>
    <ligand>
        <name>Zn(2+)</name>
        <dbReference type="ChEBI" id="CHEBI:29105"/>
        <label>1</label>
    </ligand>
</feature>
<organism evidence="15 16">
    <name type="scientific">Conger conger</name>
    <name type="common">Conger eel</name>
    <name type="synonym">Muraena conger</name>
    <dbReference type="NCBI Taxonomy" id="82655"/>
    <lineage>
        <taxon>Eukaryota</taxon>
        <taxon>Metazoa</taxon>
        <taxon>Chordata</taxon>
        <taxon>Craniata</taxon>
        <taxon>Vertebrata</taxon>
        <taxon>Euteleostomi</taxon>
        <taxon>Actinopterygii</taxon>
        <taxon>Neopterygii</taxon>
        <taxon>Teleostei</taxon>
        <taxon>Anguilliformes</taxon>
        <taxon>Congridae</taxon>
        <taxon>Conger</taxon>
    </lineage>
</organism>
<dbReference type="EMBL" id="JAFJMO010000013">
    <property type="protein sequence ID" value="KAJ8259355.1"/>
    <property type="molecule type" value="Genomic_DNA"/>
</dbReference>
<dbReference type="Pfam" id="PF00233">
    <property type="entry name" value="PDEase_I"/>
    <property type="match status" value="1"/>
</dbReference>
<dbReference type="Gene3D" id="1.10.1300.10">
    <property type="entry name" value="3'5'-cyclic nucleotide phosphodiesterase, catalytic domain"/>
    <property type="match status" value="1"/>
</dbReference>
<feature type="binding site" evidence="10">
    <location>
        <position position="499"/>
    </location>
    <ligand>
        <name>AMP</name>
        <dbReference type="ChEBI" id="CHEBI:456215"/>
    </ligand>
</feature>
<evidence type="ECO:0000256" key="5">
    <source>
        <dbReference type="ARBA" id="ARBA00023149"/>
    </source>
</evidence>
<feature type="binding site" evidence="10">
    <location>
        <position position="448"/>
    </location>
    <ligand>
        <name>AMP</name>
        <dbReference type="ChEBI" id="CHEBI:456215"/>
    </ligand>
</feature>
<feature type="binding site" evidence="11">
    <location>
        <position position="342"/>
    </location>
    <ligand>
        <name>Zn(2+)</name>
        <dbReference type="ChEBI" id="CHEBI:29105"/>
        <label>2</label>
    </ligand>
</feature>
<dbReference type="CDD" id="cd00077">
    <property type="entry name" value="HDc"/>
    <property type="match status" value="1"/>
</dbReference>
<feature type="compositionally biased region" description="Gly residues" evidence="13">
    <location>
        <begin position="1"/>
        <end position="11"/>
    </location>
</feature>
<evidence type="ECO:0000256" key="3">
    <source>
        <dbReference type="ARBA" id="ARBA00022723"/>
    </source>
</evidence>
<evidence type="ECO:0000256" key="9">
    <source>
        <dbReference type="PIRSR" id="PIRSR623088-1"/>
    </source>
</evidence>
<dbReference type="Pfam" id="PF08499">
    <property type="entry name" value="PDEase_I_N"/>
    <property type="match status" value="1"/>
</dbReference>
<keyword evidence="2" id="KW-0140">cGMP</keyword>
<proteinExistence type="inferred from homology"/>
<evidence type="ECO:0000256" key="4">
    <source>
        <dbReference type="ARBA" id="ARBA00022801"/>
    </source>
</evidence>
<feature type="compositionally biased region" description="Basic and acidic residues" evidence="13">
    <location>
        <begin position="69"/>
        <end position="85"/>
    </location>
</feature>
<keyword evidence="4 12" id="KW-0378">Hydrolase</keyword>
<dbReference type="SUPFAM" id="SSF109604">
    <property type="entry name" value="HD-domain/PDEase-like"/>
    <property type="match status" value="1"/>
</dbReference>
<feature type="domain" description="PDEase" evidence="14">
    <location>
        <begin position="224"/>
        <end position="586"/>
    </location>
</feature>
<feature type="binding site" evidence="10">
    <location>
        <begin position="301"/>
        <end position="305"/>
    </location>
    <ligand>
        <name>AMP</name>
        <dbReference type="ChEBI" id="CHEBI:456215"/>
    </ligand>
</feature>
<feature type="region of interest" description="Disordered" evidence="13">
    <location>
        <begin position="1"/>
        <end position="91"/>
    </location>
</feature>
<evidence type="ECO:0000256" key="6">
    <source>
        <dbReference type="ARBA" id="ARBA00033675"/>
    </source>
</evidence>
<dbReference type="Proteomes" id="UP001152803">
    <property type="component" value="Unassembled WGS sequence"/>
</dbReference>
<dbReference type="GO" id="GO:0007165">
    <property type="term" value="P:signal transduction"/>
    <property type="evidence" value="ECO:0007669"/>
    <property type="project" value="InterPro"/>
</dbReference>
<evidence type="ECO:0000256" key="10">
    <source>
        <dbReference type="PIRSR" id="PIRSR623088-2"/>
    </source>
</evidence>
<dbReference type="InterPro" id="IPR023088">
    <property type="entry name" value="PDEase"/>
</dbReference>
<comment type="caution">
    <text evidence="15">The sequence shown here is derived from an EMBL/GenBank/DDBJ whole genome shotgun (WGS) entry which is preliminary data.</text>
</comment>
<accession>A0A9Q1D5Y7</accession>